<dbReference type="SUPFAM" id="SSF53335">
    <property type="entry name" value="S-adenosyl-L-methionine-dependent methyltransferases"/>
    <property type="match status" value="1"/>
</dbReference>
<dbReference type="PANTHER" id="PTHR34203">
    <property type="entry name" value="METHYLTRANSFERASE, FKBM FAMILY PROTEIN"/>
    <property type="match status" value="1"/>
</dbReference>
<dbReference type="InterPro" id="IPR029063">
    <property type="entry name" value="SAM-dependent_MTases_sf"/>
</dbReference>
<dbReference type="EMBL" id="JBHSDC010000002">
    <property type="protein sequence ID" value="MFC4230775.1"/>
    <property type="molecule type" value="Genomic_DNA"/>
</dbReference>
<name>A0ABV8PU58_9BACT</name>
<dbReference type="Gene3D" id="3.40.50.150">
    <property type="entry name" value="Vaccinia Virus protein VP39"/>
    <property type="match status" value="1"/>
</dbReference>
<dbReference type="GO" id="GO:0008168">
    <property type="term" value="F:methyltransferase activity"/>
    <property type="evidence" value="ECO:0007669"/>
    <property type="project" value="UniProtKB-KW"/>
</dbReference>
<keyword evidence="2" id="KW-0808">Transferase</keyword>
<dbReference type="PANTHER" id="PTHR34203:SF15">
    <property type="entry name" value="SLL1173 PROTEIN"/>
    <property type="match status" value="1"/>
</dbReference>
<keyword evidence="2" id="KW-0489">Methyltransferase</keyword>
<accession>A0ABV8PU58</accession>
<sequence length="275" mass="32307">MATHSFFANLKNGISINLKKLFVNPYREVNINWFKLKYYKHLPTGKIRTHLLFDKNFYFYSATELLHGLKEIFIDNIYKQRLSVEPYIIDCGANIGMSIIYMKKLYPKAEIVAFEPDETNFGLLQKNITSFNYSNVSLFKEAVWKENTTLLFSNESSMGSKIDKNGINSITVKAVRLKNYLNRRIDFLKIDIEGAEYEVLKDISNELQNVENMFLEYHGSFQQNNELVEMIQIVRDAGFNFYIKEAASIYETPFFRIKNPNTDYDIQLNIFCFRN</sequence>
<comment type="caution">
    <text evidence="2">The sequence shown here is derived from an EMBL/GenBank/DDBJ whole genome shotgun (WGS) entry which is preliminary data.</text>
</comment>
<organism evidence="2 3">
    <name type="scientific">Parasediminibacterium paludis</name>
    <dbReference type="NCBI Taxonomy" id="908966"/>
    <lineage>
        <taxon>Bacteria</taxon>
        <taxon>Pseudomonadati</taxon>
        <taxon>Bacteroidota</taxon>
        <taxon>Chitinophagia</taxon>
        <taxon>Chitinophagales</taxon>
        <taxon>Chitinophagaceae</taxon>
        <taxon>Parasediminibacterium</taxon>
    </lineage>
</organism>
<dbReference type="RefSeq" id="WP_379012160.1">
    <property type="nucleotide sequence ID" value="NZ_JBHSDC010000002.1"/>
</dbReference>
<dbReference type="Proteomes" id="UP001595906">
    <property type="component" value="Unassembled WGS sequence"/>
</dbReference>
<evidence type="ECO:0000259" key="1">
    <source>
        <dbReference type="Pfam" id="PF05050"/>
    </source>
</evidence>
<dbReference type="InterPro" id="IPR052514">
    <property type="entry name" value="SAM-dependent_MTase"/>
</dbReference>
<protein>
    <submittedName>
        <fullName evidence="2">FkbM family methyltransferase</fullName>
    </submittedName>
</protein>
<dbReference type="Pfam" id="PF05050">
    <property type="entry name" value="Methyltransf_21"/>
    <property type="match status" value="1"/>
</dbReference>
<dbReference type="GO" id="GO:0032259">
    <property type="term" value="P:methylation"/>
    <property type="evidence" value="ECO:0007669"/>
    <property type="project" value="UniProtKB-KW"/>
</dbReference>
<gene>
    <name evidence="2" type="ORF">ACFOW1_02660</name>
</gene>
<evidence type="ECO:0000313" key="3">
    <source>
        <dbReference type="Proteomes" id="UP001595906"/>
    </source>
</evidence>
<dbReference type="InterPro" id="IPR006342">
    <property type="entry name" value="FkbM_mtfrase"/>
</dbReference>
<reference evidence="3" key="1">
    <citation type="journal article" date="2019" name="Int. J. Syst. Evol. Microbiol.">
        <title>The Global Catalogue of Microorganisms (GCM) 10K type strain sequencing project: providing services to taxonomists for standard genome sequencing and annotation.</title>
        <authorList>
            <consortium name="The Broad Institute Genomics Platform"/>
            <consortium name="The Broad Institute Genome Sequencing Center for Infectious Disease"/>
            <person name="Wu L."/>
            <person name="Ma J."/>
        </authorList>
    </citation>
    <scope>NUCLEOTIDE SEQUENCE [LARGE SCALE GENOMIC DNA]</scope>
    <source>
        <strain evidence="3">CECT 8010</strain>
    </source>
</reference>
<proteinExistence type="predicted"/>
<keyword evidence="3" id="KW-1185">Reference proteome</keyword>
<evidence type="ECO:0000313" key="2">
    <source>
        <dbReference type="EMBL" id="MFC4230775.1"/>
    </source>
</evidence>
<feature type="domain" description="Methyltransferase FkbM" evidence="1">
    <location>
        <begin position="90"/>
        <end position="240"/>
    </location>
</feature>
<dbReference type="NCBIfam" id="TIGR01444">
    <property type="entry name" value="fkbM_fam"/>
    <property type="match status" value="1"/>
</dbReference>